<dbReference type="PROSITE" id="PS51084">
    <property type="entry name" value="HIT_2"/>
    <property type="match status" value="1"/>
</dbReference>
<name>A0A8H7PST2_MORIS</name>
<feature type="domain" description="HIT" evidence="2">
    <location>
        <begin position="1"/>
        <end position="60"/>
    </location>
</feature>
<dbReference type="InterPro" id="IPR051884">
    <property type="entry name" value="Bis(5'-adenosyl)-TPase_reg"/>
</dbReference>
<dbReference type="AlphaFoldDB" id="A0A8H7PST2"/>
<sequence length="108" mass="12025">MSSDEATDMILSAQKIGKVIEKVFNGTSLTLAMQDGAQAGQTVPHVHMHIIPRTADDWANNDEIYDELDGKKAATMGGVDSKDRKARTIDEMRVEAEMLRPFFDQQED</sequence>
<dbReference type="EMBL" id="JAEPQZ010000006">
    <property type="protein sequence ID" value="KAG2179879.1"/>
    <property type="molecule type" value="Genomic_DNA"/>
</dbReference>
<dbReference type="PROSITE" id="PS00892">
    <property type="entry name" value="HIT_1"/>
    <property type="match status" value="1"/>
</dbReference>
<gene>
    <name evidence="3" type="ORF">INT43_003665</name>
</gene>
<dbReference type="InterPro" id="IPR019808">
    <property type="entry name" value="Histidine_triad_CS"/>
</dbReference>
<dbReference type="Pfam" id="PF01230">
    <property type="entry name" value="HIT"/>
    <property type="match status" value="1"/>
</dbReference>
<dbReference type="Proteomes" id="UP000654370">
    <property type="component" value="Unassembled WGS sequence"/>
</dbReference>
<dbReference type="InterPro" id="IPR036265">
    <property type="entry name" value="HIT-like_sf"/>
</dbReference>
<dbReference type="OrthoDB" id="680339at2759"/>
<dbReference type="PANTHER" id="PTHR46243">
    <property type="entry name" value="BIS(5'-ADENOSYL)-TRIPHOSPHATASE"/>
    <property type="match status" value="1"/>
</dbReference>
<dbReference type="SUPFAM" id="SSF54197">
    <property type="entry name" value="HIT-like"/>
    <property type="match status" value="1"/>
</dbReference>
<comment type="caution">
    <text evidence="3">The sequence shown here is derived from an EMBL/GenBank/DDBJ whole genome shotgun (WGS) entry which is preliminary data.</text>
</comment>
<dbReference type="GO" id="GO:0003824">
    <property type="term" value="F:catalytic activity"/>
    <property type="evidence" value="ECO:0007669"/>
    <property type="project" value="InterPro"/>
</dbReference>
<dbReference type="InterPro" id="IPR011146">
    <property type="entry name" value="HIT-like"/>
</dbReference>
<dbReference type="Gene3D" id="3.30.428.10">
    <property type="entry name" value="HIT-like"/>
    <property type="match status" value="1"/>
</dbReference>
<evidence type="ECO:0000259" key="2">
    <source>
        <dbReference type="PROSITE" id="PS51084"/>
    </source>
</evidence>
<proteinExistence type="predicted"/>
<keyword evidence="4" id="KW-1185">Reference proteome</keyword>
<organism evidence="3 4">
    <name type="scientific">Mortierella isabellina</name>
    <name type="common">Filamentous fungus</name>
    <name type="synonym">Umbelopsis isabellina</name>
    <dbReference type="NCBI Taxonomy" id="91625"/>
    <lineage>
        <taxon>Eukaryota</taxon>
        <taxon>Fungi</taxon>
        <taxon>Fungi incertae sedis</taxon>
        <taxon>Mucoromycota</taxon>
        <taxon>Mucoromycotina</taxon>
        <taxon>Umbelopsidomycetes</taxon>
        <taxon>Umbelopsidales</taxon>
        <taxon>Umbelopsidaceae</taxon>
        <taxon>Umbelopsis</taxon>
    </lineage>
</organism>
<evidence type="ECO:0000313" key="3">
    <source>
        <dbReference type="EMBL" id="KAG2179879.1"/>
    </source>
</evidence>
<protein>
    <recommendedName>
        <fullName evidence="2">HIT domain-containing protein</fullName>
    </recommendedName>
</protein>
<reference evidence="3" key="1">
    <citation type="submission" date="2020-12" db="EMBL/GenBank/DDBJ databases">
        <title>Metabolic potential, ecology and presence of endohyphal bacteria is reflected in genomic diversity of Mucoromycotina.</title>
        <authorList>
            <person name="Muszewska A."/>
            <person name="Okrasinska A."/>
            <person name="Steczkiewicz K."/>
            <person name="Drgas O."/>
            <person name="Orlowska M."/>
            <person name="Perlinska-Lenart U."/>
            <person name="Aleksandrzak-Piekarczyk T."/>
            <person name="Szatraj K."/>
            <person name="Zielenkiewicz U."/>
            <person name="Pilsyk S."/>
            <person name="Malc E."/>
            <person name="Mieczkowski P."/>
            <person name="Kruszewska J.S."/>
            <person name="Biernat P."/>
            <person name="Pawlowska J."/>
        </authorList>
    </citation>
    <scope>NUCLEOTIDE SEQUENCE</scope>
    <source>
        <strain evidence="3">WA0000067209</strain>
    </source>
</reference>
<accession>A0A8H7PST2</accession>
<evidence type="ECO:0000313" key="4">
    <source>
        <dbReference type="Proteomes" id="UP000654370"/>
    </source>
</evidence>
<feature type="short sequence motif" description="Histidine triad motif" evidence="1">
    <location>
        <begin position="45"/>
        <end position="49"/>
    </location>
</feature>
<dbReference type="PANTHER" id="PTHR46243:SF1">
    <property type="entry name" value="BIS(5'-ADENOSYL)-TRIPHOSPHATASE"/>
    <property type="match status" value="1"/>
</dbReference>
<evidence type="ECO:0000256" key="1">
    <source>
        <dbReference type="PROSITE-ProRule" id="PRU00464"/>
    </source>
</evidence>